<reference evidence="1 2" key="1">
    <citation type="submission" date="2020-02" db="EMBL/GenBank/DDBJ databases">
        <title>Balneolaceae bacterium YR4-1, complete genome.</title>
        <authorList>
            <person name="Li Y."/>
            <person name="Wu S."/>
        </authorList>
    </citation>
    <scope>NUCLEOTIDE SEQUENCE [LARGE SCALE GENOMIC DNA]</scope>
    <source>
        <strain evidence="1 2">YR4-1</strain>
    </source>
</reference>
<dbReference type="NCBIfam" id="TIGR04256">
    <property type="entry name" value="GxxExxY"/>
    <property type="match status" value="1"/>
</dbReference>
<accession>A0A6M1SX52</accession>
<dbReference type="Pfam" id="PF13366">
    <property type="entry name" value="PDDEXK_3"/>
    <property type="match status" value="1"/>
</dbReference>
<comment type="caution">
    <text evidence="1">The sequence shown here is derived from an EMBL/GenBank/DDBJ whole genome shotgun (WGS) entry which is preliminary data.</text>
</comment>
<evidence type="ECO:0000313" key="2">
    <source>
        <dbReference type="Proteomes" id="UP000473278"/>
    </source>
</evidence>
<dbReference type="Proteomes" id="UP000473278">
    <property type="component" value="Unassembled WGS sequence"/>
</dbReference>
<dbReference type="RefSeq" id="WP_165139170.1">
    <property type="nucleotide sequence ID" value="NZ_JAALLT010000001.1"/>
</dbReference>
<protein>
    <submittedName>
        <fullName evidence="1">GxxExxY protein</fullName>
    </submittedName>
</protein>
<name>A0A6M1SX52_9BACT</name>
<keyword evidence="2" id="KW-1185">Reference proteome</keyword>
<evidence type="ECO:0000313" key="1">
    <source>
        <dbReference type="EMBL" id="NGP75664.1"/>
    </source>
</evidence>
<sequence>MIYQELTHNVIGLCMEIHSALGPGLLESAYQECLFYKLEQNGLYVQKQKPMPVIYEEVKLDCGYRIDLLIEDKIILEIKSVEILHDVHLAQILTYLKLGNYKLGLLLNFNVAHLRDGLKRVINT</sequence>
<organism evidence="1 2">
    <name type="scientific">Halalkalibaculum roseum</name>
    <dbReference type="NCBI Taxonomy" id="2709311"/>
    <lineage>
        <taxon>Bacteria</taxon>
        <taxon>Pseudomonadati</taxon>
        <taxon>Balneolota</taxon>
        <taxon>Balneolia</taxon>
        <taxon>Balneolales</taxon>
        <taxon>Balneolaceae</taxon>
        <taxon>Halalkalibaculum</taxon>
    </lineage>
</organism>
<gene>
    <name evidence="1" type="ORF">G3570_03410</name>
</gene>
<dbReference type="EMBL" id="JAALLT010000001">
    <property type="protein sequence ID" value="NGP75664.1"/>
    <property type="molecule type" value="Genomic_DNA"/>
</dbReference>
<dbReference type="AlphaFoldDB" id="A0A6M1SX52"/>
<dbReference type="InterPro" id="IPR026350">
    <property type="entry name" value="GxxExxY"/>
</dbReference>
<proteinExistence type="predicted"/>